<protein>
    <submittedName>
        <fullName evidence="7">Putative Zn-dependent protease</fullName>
    </submittedName>
</protein>
<evidence type="ECO:0000256" key="4">
    <source>
        <dbReference type="ARBA" id="ARBA00022801"/>
    </source>
</evidence>
<keyword evidence="3" id="KW-0479">Metal-binding</keyword>
<dbReference type="GO" id="GO:0016020">
    <property type="term" value="C:membrane"/>
    <property type="evidence" value="ECO:0007669"/>
    <property type="project" value="TreeGrafter"/>
</dbReference>
<evidence type="ECO:0000256" key="2">
    <source>
        <dbReference type="ARBA" id="ARBA00022670"/>
    </source>
</evidence>
<dbReference type="Pfam" id="PF01435">
    <property type="entry name" value="Peptidase_M48"/>
    <property type="match status" value="1"/>
</dbReference>
<keyword evidence="4" id="KW-0378">Hydrolase</keyword>
<dbReference type="AlphaFoldDB" id="A0A2R3MNI1"/>
<gene>
    <name evidence="7" type="ORF">EV202_11110</name>
</gene>
<dbReference type="GO" id="GO:0046872">
    <property type="term" value="F:metal ion binding"/>
    <property type="evidence" value="ECO:0007669"/>
    <property type="project" value="UniProtKB-KW"/>
</dbReference>
<dbReference type="Gene3D" id="3.30.2010.10">
    <property type="entry name" value="Metalloproteases ('zincins'), catalytic domain"/>
    <property type="match status" value="1"/>
</dbReference>
<keyword evidence="6" id="KW-0482">Metalloprotease</keyword>
<keyword evidence="5" id="KW-0862">Zinc</keyword>
<name>A0A2R3MNI1_9BACE</name>
<dbReference type="PANTHER" id="PTHR22726">
    <property type="entry name" value="METALLOENDOPEPTIDASE OMA1"/>
    <property type="match status" value="1"/>
</dbReference>
<organism evidence="7 8">
    <name type="scientific">Prevotella heparinolytica</name>
    <dbReference type="NCBI Taxonomy" id="28113"/>
    <lineage>
        <taxon>Bacteria</taxon>
        <taxon>Pseudomonadati</taxon>
        <taxon>Bacteroidota</taxon>
        <taxon>Bacteroidia</taxon>
        <taxon>Bacteroidales</taxon>
        <taxon>Bacteroidaceae</taxon>
        <taxon>Bacteroides</taxon>
    </lineage>
</organism>
<dbReference type="Proteomes" id="UP000295600">
    <property type="component" value="Unassembled WGS sequence"/>
</dbReference>
<keyword evidence="2 7" id="KW-0645">Protease</keyword>
<dbReference type="GO" id="GO:0051603">
    <property type="term" value="P:proteolysis involved in protein catabolic process"/>
    <property type="evidence" value="ECO:0007669"/>
    <property type="project" value="TreeGrafter"/>
</dbReference>
<proteinExistence type="predicted"/>
<dbReference type="PANTHER" id="PTHR22726:SF1">
    <property type="entry name" value="METALLOENDOPEPTIDASE OMA1, MITOCHONDRIAL"/>
    <property type="match status" value="1"/>
</dbReference>
<sequence>MKRFTILFFMACLFAATGVAKPKVKDISGSIAINGELKKNYRNTPAGTPVIIRRIIQNPKTFSLLYAIEINGIQETIPEEEMYIITLSTPQTDREFWQQAYFKNQLYKHFSERGYRHELRREIDEECSEYLDRLHEIAYQDDYITSYVQGVFAKLAPAGIDPNRNEQLNVRVIQSTEPDAYMLPNGSMLISTGLLCTLDSEDELAAMIATEIAHFVLDHQVENIYRAERRLKNAVFWGNVFSATAEAAFDIAYWNNDSNALTVSTIASLGEVASLLSIPAINRLGMRYKTNQEIASDRIARDLLSLKGYNPNGLSSALGKIIDYYNIRHRTEKITRYESTQLLLKRIEKAGKAESQTSYPYLKKTSDIVTFNAAMNMANQRYMDAVRLIQKNIDNNFASTHDYVILVKAKMALYNTEDINNECLSLLDKAQKLAGNSPNLDIYKQRILLLMRMNKQSKAANSLKEYLSLLAKYQAQGIKGEEEEWTAKEMNWAGELLDKISRI</sequence>
<dbReference type="InterPro" id="IPR001915">
    <property type="entry name" value="Peptidase_M48"/>
</dbReference>
<evidence type="ECO:0000256" key="1">
    <source>
        <dbReference type="ARBA" id="ARBA00001947"/>
    </source>
</evidence>
<accession>A0A2R3MNI1</accession>
<reference evidence="7 8" key="1">
    <citation type="submission" date="2019-03" db="EMBL/GenBank/DDBJ databases">
        <title>Genomic Encyclopedia of Type Strains, Phase IV (KMG-IV): sequencing the most valuable type-strain genomes for metagenomic binning, comparative biology and taxonomic classification.</title>
        <authorList>
            <person name="Goeker M."/>
        </authorList>
    </citation>
    <scope>NUCLEOTIDE SEQUENCE [LARGE SCALE GENOMIC DNA]</scope>
    <source>
        <strain evidence="7 8">DSM 23917</strain>
    </source>
</reference>
<evidence type="ECO:0000313" key="8">
    <source>
        <dbReference type="Proteomes" id="UP000295600"/>
    </source>
</evidence>
<evidence type="ECO:0000256" key="6">
    <source>
        <dbReference type="ARBA" id="ARBA00023049"/>
    </source>
</evidence>
<dbReference type="EMBL" id="SLXB01000011">
    <property type="protein sequence ID" value="TCO92026.1"/>
    <property type="molecule type" value="Genomic_DNA"/>
</dbReference>
<evidence type="ECO:0000256" key="3">
    <source>
        <dbReference type="ARBA" id="ARBA00022723"/>
    </source>
</evidence>
<dbReference type="RefSeq" id="WP_106068281.1">
    <property type="nucleotide sequence ID" value="NZ_CP027234.1"/>
</dbReference>
<comment type="caution">
    <text evidence="7">The sequence shown here is derived from an EMBL/GenBank/DDBJ whole genome shotgun (WGS) entry which is preliminary data.</text>
</comment>
<dbReference type="CDD" id="cd07324">
    <property type="entry name" value="M48C_Oma1-like"/>
    <property type="match status" value="1"/>
</dbReference>
<comment type="cofactor">
    <cofactor evidence="1">
        <name>Zn(2+)</name>
        <dbReference type="ChEBI" id="CHEBI:29105"/>
    </cofactor>
</comment>
<dbReference type="KEGG" id="bhf:C3V43_01355"/>
<evidence type="ECO:0000313" key="7">
    <source>
        <dbReference type="EMBL" id="TCO92026.1"/>
    </source>
</evidence>
<dbReference type="InterPro" id="IPR051156">
    <property type="entry name" value="Mito/Outer_Membr_Metalloprot"/>
</dbReference>
<evidence type="ECO:0000256" key="5">
    <source>
        <dbReference type="ARBA" id="ARBA00022833"/>
    </source>
</evidence>
<dbReference type="GeneID" id="94547105"/>
<dbReference type="GO" id="GO:0004222">
    <property type="term" value="F:metalloendopeptidase activity"/>
    <property type="evidence" value="ECO:0007669"/>
    <property type="project" value="InterPro"/>
</dbReference>